<evidence type="ECO:0000313" key="2">
    <source>
        <dbReference type="EMBL" id="RDB71404.1"/>
    </source>
</evidence>
<name>A0A3N0J2F3_9ACTN</name>
<reference evidence="2 4" key="1">
    <citation type="journal article" date="2018" name="Elife">
        <title>Discovery and characterization of a prevalent human gut bacterial enzyme sufficient for the inactivation of a family of plant toxins.</title>
        <authorList>
            <person name="Koppel N."/>
            <person name="Bisanz J.E."/>
            <person name="Pandelia M.E."/>
            <person name="Turnbaugh P.J."/>
            <person name="Balskus E.P."/>
        </authorList>
    </citation>
    <scope>NUCLEOTIDE SEQUENCE [LARGE SCALE GENOMIC DNA]</scope>
    <source>
        <strain evidence="2 4">DSM 16107</strain>
    </source>
</reference>
<dbReference type="OrthoDB" id="3177614at2"/>
<sequence>MALDLSRLRRSSVHDRRPWHGAAFIVESLVLLVFLMASLAVLMQVMGNAHERGIEADKLSNAIILASNDAETFAADPTTGDRTAQFSLMDGELVELTGAEDAASGEQYEVERTVQQHAEQAGTLYEAHIEVSSGGNAVYEVNTSRYVSGEEVQR</sequence>
<dbReference type="AlphaFoldDB" id="A0A3N0J2F3"/>
<proteinExistence type="predicted"/>
<reference evidence="5" key="2">
    <citation type="submission" date="2018-05" db="EMBL/GenBank/DDBJ databases">
        <title>Genome Sequencing of selected type strains of the family Eggerthellaceae.</title>
        <authorList>
            <person name="Danylec N."/>
            <person name="Stoll D.A."/>
            <person name="Doetsch A."/>
            <person name="Huch M."/>
        </authorList>
    </citation>
    <scope>NUCLEOTIDE SEQUENCE [LARGE SCALE GENOMIC DNA]</scope>
    <source>
        <strain evidence="5">DSM 16107</strain>
    </source>
</reference>
<organism evidence="3 5">
    <name type="scientific">Eggerthella sinensis</name>
    <dbReference type="NCBI Taxonomy" id="242230"/>
    <lineage>
        <taxon>Bacteria</taxon>
        <taxon>Bacillati</taxon>
        <taxon>Actinomycetota</taxon>
        <taxon>Coriobacteriia</taxon>
        <taxon>Eggerthellales</taxon>
        <taxon>Eggerthellaceae</taxon>
        <taxon>Eggerthella</taxon>
    </lineage>
</organism>
<evidence type="ECO:0000313" key="5">
    <source>
        <dbReference type="Proteomes" id="UP000270112"/>
    </source>
</evidence>
<keyword evidence="1" id="KW-0812">Transmembrane</keyword>
<reference evidence="3" key="3">
    <citation type="journal article" date="2019" name="Microbiol. Resour. Announc.">
        <title>Draft Genome Sequences of Type Strains of Gordonibacter faecihominis, Paraeggerthella hongkongensis, Parvibacter caecicola,Slackia equolifaciens, Slackia faecicanis, and Slackia isoflavoniconvertens.</title>
        <authorList>
            <person name="Danylec N."/>
            <person name="Stoll D.A."/>
            <person name="Dotsch A."/>
            <person name="Huch M."/>
        </authorList>
    </citation>
    <scope>NUCLEOTIDE SEQUENCE</scope>
    <source>
        <strain evidence="3">DSM 16107</strain>
    </source>
</reference>
<comment type="caution">
    <text evidence="3">The sequence shown here is derived from an EMBL/GenBank/DDBJ whole genome shotgun (WGS) entry which is preliminary data.</text>
</comment>
<dbReference type="EMBL" id="PPTT01000002">
    <property type="protein sequence ID" value="RDB71404.1"/>
    <property type="molecule type" value="Genomic_DNA"/>
</dbReference>
<evidence type="ECO:0000256" key="1">
    <source>
        <dbReference type="SAM" id="Phobius"/>
    </source>
</evidence>
<dbReference type="EMBL" id="QICC01000001">
    <property type="protein sequence ID" value="RNM43389.1"/>
    <property type="molecule type" value="Genomic_DNA"/>
</dbReference>
<keyword evidence="1" id="KW-0472">Membrane</keyword>
<evidence type="ECO:0000313" key="3">
    <source>
        <dbReference type="EMBL" id="RNM43389.1"/>
    </source>
</evidence>
<keyword evidence="1" id="KW-1133">Transmembrane helix</keyword>
<accession>A0A3N0J2F3</accession>
<dbReference type="RefSeq" id="WP_114544911.1">
    <property type="nucleotide sequence ID" value="NZ_PPTT01000002.1"/>
</dbReference>
<dbReference type="Proteomes" id="UP000253817">
    <property type="component" value="Unassembled WGS sequence"/>
</dbReference>
<feature type="transmembrane region" description="Helical" evidence="1">
    <location>
        <begin position="20"/>
        <end position="42"/>
    </location>
</feature>
<keyword evidence="4" id="KW-1185">Reference proteome</keyword>
<evidence type="ECO:0000313" key="4">
    <source>
        <dbReference type="Proteomes" id="UP000253817"/>
    </source>
</evidence>
<protein>
    <submittedName>
        <fullName evidence="3">Uncharacterized protein</fullName>
    </submittedName>
</protein>
<dbReference type="Proteomes" id="UP000270112">
    <property type="component" value="Unassembled WGS sequence"/>
</dbReference>
<gene>
    <name evidence="2" type="ORF">C1876_01225</name>
    <name evidence="3" type="ORF">DMP09_00415</name>
</gene>